<evidence type="ECO:0000313" key="5">
    <source>
        <dbReference type="Proteomes" id="UP000037392"/>
    </source>
</evidence>
<accession>A0A0J9CDC6</accession>
<dbReference type="InterPro" id="IPR036388">
    <property type="entry name" value="WH-like_DNA-bd_sf"/>
</dbReference>
<dbReference type="InterPro" id="IPR014036">
    <property type="entry name" value="DeoR-like_C"/>
</dbReference>
<keyword evidence="2" id="KW-0804">Transcription</keyword>
<dbReference type="PANTHER" id="PTHR30363">
    <property type="entry name" value="HTH-TYPE TRANSCRIPTIONAL REGULATOR SRLR-RELATED"/>
    <property type="match status" value="1"/>
</dbReference>
<name>A0A0J9CDC6_9FIRM</name>
<evidence type="ECO:0000313" key="4">
    <source>
        <dbReference type="EMBL" id="KMW23203.1"/>
    </source>
</evidence>
<protein>
    <recommendedName>
        <fullName evidence="3">HTH deoR-type domain-containing protein</fullName>
    </recommendedName>
</protein>
<dbReference type="InterPro" id="IPR001034">
    <property type="entry name" value="DeoR_HTH"/>
</dbReference>
<dbReference type="SUPFAM" id="SSF100950">
    <property type="entry name" value="NagB/RpiA/CoA transferase-like"/>
    <property type="match status" value="1"/>
</dbReference>
<dbReference type="InterPro" id="IPR036390">
    <property type="entry name" value="WH_DNA-bd_sf"/>
</dbReference>
<feature type="domain" description="HTH deoR-type" evidence="3">
    <location>
        <begin position="2"/>
        <end position="57"/>
    </location>
</feature>
<dbReference type="Pfam" id="PF08220">
    <property type="entry name" value="HTH_DeoR"/>
    <property type="match status" value="1"/>
</dbReference>
<evidence type="ECO:0000259" key="3">
    <source>
        <dbReference type="PROSITE" id="PS51000"/>
    </source>
</evidence>
<dbReference type="Gene3D" id="1.10.10.10">
    <property type="entry name" value="Winged helix-like DNA-binding domain superfamily/Winged helix DNA-binding domain"/>
    <property type="match status" value="1"/>
</dbReference>
<evidence type="ECO:0000256" key="2">
    <source>
        <dbReference type="ARBA" id="ARBA00023163"/>
    </source>
</evidence>
<dbReference type="Proteomes" id="UP000037392">
    <property type="component" value="Unassembled WGS sequence"/>
</dbReference>
<dbReference type="EMBL" id="ADLK01000006">
    <property type="protein sequence ID" value="KMW23203.1"/>
    <property type="molecule type" value="Genomic_DNA"/>
</dbReference>
<dbReference type="PANTHER" id="PTHR30363:SF60">
    <property type="entry name" value="HTH-TYPE TRANSCRIPTIONAL REGULATOR IOLR"/>
    <property type="match status" value="1"/>
</dbReference>
<reference evidence="4 5" key="1">
    <citation type="submission" date="2011-04" db="EMBL/GenBank/DDBJ databases">
        <title>The Genome Sequence of Clostridium citroniae WAL-19142.</title>
        <authorList>
            <consortium name="The Broad Institute Genome Sequencing Platform"/>
            <person name="Earl A."/>
            <person name="Ward D."/>
            <person name="Feldgarden M."/>
            <person name="Gevers D."/>
            <person name="Warren Y.A."/>
            <person name="Tyrrell K.L."/>
            <person name="Citron D.M."/>
            <person name="Goldstein E.J."/>
            <person name="Daigneault M."/>
            <person name="Allen-Vercoe E."/>
            <person name="Young S.K."/>
            <person name="Zeng Q."/>
            <person name="Gargeya S."/>
            <person name="Fitzgerald M."/>
            <person name="Haas B."/>
            <person name="Abouelleil A."/>
            <person name="Alvarado L."/>
            <person name="Arachchi H.M."/>
            <person name="Berlin A."/>
            <person name="Brown A."/>
            <person name="Chapman S.B."/>
            <person name="Chen Z."/>
            <person name="Dunbar C."/>
            <person name="Freedman E."/>
            <person name="Gearin G."/>
            <person name="Gellesch M."/>
            <person name="Goldberg J."/>
            <person name="Griggs A."/>
            <person name="Gujja S."/>
            <person name="Heilman E.R."/>
            <person name="Heiman D."/>
            <person name="Howarth C."/>
            <person name="Larson L."/>
            <person name="Lui A."/>
            <person name="MacDonald P.J."/>
            <person name="Mehta T."/>
            <person name="Montmayeur A."/>
            <person name="Murphy C."/>
            <person name="Neiman D."/>
            <person name="Pearson M."/>
            <person name="Priest M."/>
            <person name="Roberts A."/>
            <person name="Saif S."/>
            <person name="Shea T."/>
            <person name="Shenoy N."/>
            <person name="Sisk P."/>
            <person name="Stolte C."/>
            <person name="Sykes S."/>
            <person name="White J."/>
            <person name="Yandava C."/>
            <person name="Wortman J."/>
            <person name="Nusbaum C."/>
            <person name="Birren B."/>
        </authorList>
    </citation>
    <scope>NUCLEOTIDE SEQUENCE [LARGE SCALE GENOMIC DNA]</scope>
    <source>
        <strain evidence="4 5">WAL-19142</strain>
    </source>
</reference>
<dbReference type="SUPFAM" id="SSF46785">
    <property type="entry name" value="Winged helix' DNA-binding domain"/>
    <property type="match status" value="1"/>
</dbReference>
<sequence length="255" mass="28904">MKIKRIEQEEAYIQKAQNVTIEELCEKFGVSKNTIRRDLIELEKKGSIVKNYGGVSSTIQNYDVGMLPFNTRGYLMLEEKKRIAERAAEFINDGDYIFVDSGSTVCNLVDYIKNLNVTVLTNNLDFIIRALQYPNIQIITFSGILNRDYYSFTSIDERSAEILSSYNFTKAFMAATGVTVQYGVMNSLLSDNELKVTAVNRAQEVYLLVDHTKFGKVTIKSYGSLEQIDTIITNQPPSDEMMESIRQCGCEIIVV</sequence>
<dbReference type="InterPro" id="IPR037171">
    <property type="entry name" value="NagB/RpiA_transferase-like"/>
</dbReference>
<dbReference type="AlphaFoldDB" id="A0A0J9CDC6"/>
<comment type="caution">
    <text evidence="4">The sequence shown here is derived from an EMBL/GenBank/DDBJ whole genome shotgun (WGS) entry which is preliminary data.</text>
</comment>
<dbReference type="GeneID" id="93165354"/>
<dbReference type="InterPro" id="IPR050313">
    <property type="entry name" value="Carb_Metab_HTH_regulators"/>
</dbReference>
<dbReference type="PRINTS" id="PR00037">
    <property type="entry name" value="HTHLACR"/>
</dbReference>
<dbReference type="SMART" id="SM00420">
    <property type="entry name" value="HTH_DEOR"/>
    <property type="match status" value="1"/>
</dbReference>
<dbReference type="RefSeq" id="WP_048929344.1">
    <property type="nucleotide sequence ID" value="NZ_KQ235876.1"/>
</dbReference>
<organism evidence="4 5">
    <name type="scientific">[Clostridium] citroniae WAL-19142</name>
    <dbReference type="NCBI Taxonomy" id="742734"/>
    <lineage>
        <taxon>Bacteria</taxon>
        <taxon>Bacillati</taxon>
        <taxon>Bacillota</taxon>
        <taxon>Clostridia</taxon>
        <taxon>Lachnospirales</taxon>
        <taxon>Lachnospiraceae</taxon>
        <taxon>Enterocloster</taxon>
    </lineage>
</organism>
<dbReference type="PROSITE" id="PS51000">
    <property type="entry name" value="HTH_DEOR_2"/>
    <property type="match status" value="1"/>
</dbReference>
<keyword evidence="1" id="KW-0805">Transcription regulation</keyword>
<dbReference type="PATRIC" id="fig|742734.4.peg.1055"/>
<dbReference type="GO" id="GO:0003700">
    <property type="term" value="F:DNA-binding transcription factor activity"/>
    <property type="evidence" value="ECO:0007669"/>
    <property type="project" value="InterPro"/>
</dbReference>
<dbReference type="SMART" id="SM01134">
    <property type="entry name" value="DeoRC"/>
    <property type="match status" value="1"/>
</dbReference>
<dbReference type="OrthoDB" id="9797223at2"/>
<proteinExistence type="predicted"/>
<gene>
    <name evidence="4" type="ORF">HMPREF9470_00994</name>
</gene>
<dbReference type="Pfam" id="PF00455">
    <property type="entry name" value="DeoRC"/>
    <property type="match status" value="1"/>
</dbReference>
<dbReference type="Gene3D" id="3.40.50.1360">
    <property type="match status" value="1"/>
</dbReference>
<evidence type="ECO:0000256" key="1">
    <source>
        <dbReference type="ARBA" id="ARBA00023015"/>
    </source>
</evidence>